<accession>A0A8H6CGR2</accession>
<dbReference type="GeneID" id="59328536"/>
<feature type="compositionally biased region" description="Polar residues" evidence="1">
    <location>
        <begin position="15"/>
        <end position="26"/>
    </location>
</feature>
<keyword evidence="3" id="KW-1185">Reference proteome</keyword>
<sequence>MPPRIGRNGAVVKPSLSTKSQQTARHTASKVIDLTRESTDETSGKSSGEESAEDEEIDDVPERHGERPDRRRGHRNSSAGMQGRVLGAVKAKESILEDTFVVTILHHRPWGMGDDHATVGVFPTEKEGEDAASKDFLQRCESQADGWESEWRRHPRDGMLQLCGCCEDGEVDSERYTASIKRVQQKRVVTVQPCVPSAAQSKPRVVKPRHVYLVIEEQRINIGIDDPRGFYNDLGDAKSADIHGIYVDLDAANDSAREIYNGIVEKLDGEADTVTDTLKNGMARILVANHTKMMTYSLSVIKRSLK</sequence>
<feature type="region of interest" description="Disordered" evidence="1">
    <location>
        <begin position="1"/>
        <end position="84"/>
    </location>
</feature>
<reference evidence="2 3" key="1">
    <citation type="journal article" date="2020" name="Genomics">
        <title>Complete, high-quality genomes from long-read metagenomic sequencing of two wolf lichen thalli reveals enigmatic genome architecture.</title>
        <authorList>
            <person name="McKenzie S.K."/>
            <person name="Walston R.F."/>
            <person name="Allen J.L."/>
        </authorList>
    </citation>
    <scope>NUCLEOTIDE SEQUENCE [LARGE SCALE GENOMIC DNA]</scope>
    <source>
        <strain evidence="2">WasteWater1</strain>
    </source>
</reference>
<evidence type="ECO:0000256" key="1">
    <source>
        <dbReference type="SAM" id="MobiDB-lite"/>
    </source>
</evidence>
<evidence type="ECO:0000313" key="2">
    <source>
        <dbReference type="EMBL" id="KAF6223275.1"/>
    </source>
</evidence>
<proteinExistence type="predicted"/>
<dbReference type="AlphaFoldDB" id="A0A8H6CGR2"/>
<dbReference type="RefSeq" id="XP_037152492.1">
    <property type="nucleotide sequence ID" value="XM_037291057.1"/>
</dbReference>
<feature type="compositionally biased region" description="Acidic residues" evidence="1">
    <location>
        <begin position="50"/>
        <end position="59"/>
    </location>
</feature>
<feature type="compositionally biased region" description="Basic and acidic residues" evidence="1">
    <location>
        <begin position="60"/>
        <end position="69"/>
    </location>
</feature>
<comment type="caution">
    <text evidence="2">The sequence shown here is derived from an EMBL/GenBank/DDBJ whole genome shotgun (WGS) entry which is preliminary data.</text>
</comment>
<protein>
    <submittedName>
        <fullName evidence="2">Uncharacterized protein</fullName>
    </submittedName>
</protein>
<dbReference type="EMBL" id="JACCJB010000010">
    <property type="protein sequence ID" value="KAF6223275.1"/>
    <property type="molecule type" value="Genomic_DNA"/>
</dbReference>
<feature type="compositionally biased region" description="Basic and acidic residues" evidence="1">
    <location>
        <begin position="33"/>
        <end position="43"/>
    </location>
</feature>
<gene>
    <name evidence="2" type="ORF">HO133_000117</name>
</gene>
<organism evidence="2 3">
    <name type="scientific">Letharia lupina</name>
    <dbReference type="NCBI Taxonomy" id="560253"/>
    <lineage>
        <taxon>Eukaryota</taxon>
        <taxon>Fungi</taxon>
        <taxon>Dikarya</taxon>
        <taxon>Ascomycota</taxon>
        <taxon>Pezizomycotina</taxon>
        <taxon>Lecanoromycetes</taxon>
        <taxon>OSLEUM clade</taxon>
        <taxon>Lecanoromycetidae</taxon>
        <taxon>Lecanorales</taxon>
        <taxon>Lecanorineae</taxon>
        <taxon>Parmeliaceae</taxon>
        <taxon>Letharia</taxon>
    </lineage>
</organism>
<evidence type="ECO:0000313" key="3">
    <source>
        <dbReference type="Proteomes" id="UP000593566"/>
    </source>
</evidence>
<dbReference type="Proteomes" id="UP000593566">
    <property type="component" value="Unassembled WGS sequence"/>
</dbReference>
<name>A0A8H6CGR2_9LECA</name>